<proteinExistence type="predicted"/>
<dbReference type="Proteomes" id="UP000027395">
    <property type="component" value="Chromosome"/>
</dbReference>
<sequence length="115" mass="13037">MTLALYMDEHIRRVITNALKLHGIDVLTVQEDGRTGTPDPILLDRATELDRVIFTQDDDFLVIANRRQQQGVKFSGVIYAHQQSVTVGECVRDLEIIAKASEPEDLVNQVQYLPF</sequence>
<organism evidence="2 3">
    <name type="scientific">Planktothrix agardhii (strain NIVA-CYA 126/8)</name>
    <dbReference type="NCBI Taxonomy" id="388467"/>
    <lineage>
        <taxon>Bacteria</taxon>
        <taxon>Bacillati</taxon>
        <taxon>Cyanobacteriota</taxon>
        <taxon>Cyanophyceae</taxon>
        <taxon>Oscillatoriophycideae</taxon>
        <taxon>Oscillatoriales</taxon>
        <taxon>Microcoleaceae</taxon>
        <taxon>Planktothrix</taxon>
    </lineage>
</organism>
<dbReference type="AlphaFoldDB" id="A0A073CBP3"/>
<reference evidence="2 3" key="1">
    <citation type="journal article" date="2014" name="Appl. Environ. Microbiol.">
        <title>Elucidation of insertion elements encoded on plasmids and in vitro construction of shuttle vectors from the toxic cyanobacterium Planktothrix.</title>
        <authorList>
            <person name="Christiansen G."/>
            <person name="Goesmann A."/>
            <person name="Kurmayer R."/>
        </authorList>
    </citation>
    <scope>NUCLEOTIDE SEQUENCE [LARGE SCALE GENOMIC DNA]</scope>
    <source>
        <strain evidence="2 3">NIVA-CYA 126/8</strain>
    </source>
</reference>
<accession>A0A073CBP3</accession>
<dbReference type="HOGENOM" id="CLU_159245_1_0_3"/>
<dbReference type="PATRIC" id="fig|388467.6.peg.259"/>
<dbReference type="eggNOG" id="COG4634">
    <property type="taxonomic scope" value="Bacteria"/>
</dbReference>
<dbReference type="RefSeq" id="WP_042151464.1">
    <property type="nucleotide sequence ID" value="NZ_CM002803.1"/>
</dbReference>
<protein>
    <recommendedName>
        <fullName evidence="1">DUF5615 domain-containing protein</fullName>
    </recommendedName>
</protein>
<dbReference type="Pfam" id="PF18480">
    <property type="entry name" value="DUF5615"/>
    <property type="match status" value="1"/>
</dbReference>
<keyword evidence="3" id="KW-1185">Reference proteome</keyword>
<evidence type="ECO:0000313" key="2">
    <source>
        <dbReference type="EMBL" id="KEI65536.1"/>
    </source>
</evidence>
<gene>
    <name evidence="2" type="ORF">A19Y_0308</name>
</gene>
<evidence type="ECO:0000259" key="1">
    <source>
        <dbReference type="Pfam" id="PF18480"/>
    </source>
</evidence>
<dbReference type="InterPro" id="IPR041049">
    <property type="entry name" value="DUF5615"/>
</dbReference>
<dbReference type="EMBL" id="CM002803">
    <property type="protein sequence ID" value="KEI65536.1"/>
    <property type="molecule type" value="Genomic_DNA"/>
</dbReference>
<dbReference type="STRING" id="388467.A19Y_0308"/>
<feature type="domain" description="DUF5615" evidence="1">
    <location>
        <begin position="5"/>
        <end position="79"/>
    </location>
</feature>
<name>A0A073CBP3_PLAA1</name>
<evidence type="ECO:0000313" key="3">
    <source>
        <dbReference type="Proteomes" id="UP000027395"/>
    </source>
</evidence>